<keyword evidence="5" id="KW-1017">Isopeptide bond</keyword>
<keyword evidence="14" id="KW-0206">Cytoskeleton</keyword>
<dbReference type="InterPro" id="IPR056993">
    <property type="entry name" value="TRIP4_3rd_dom"/>
</dbReference>
<comment type="subcellular location">
    <subcellularLocation>
        <location evidence="2">Cytoplasm</location>
        <location evidence="2">Cytoskeleton</location>
        <location evidence="2">Microtubule organizing center</location>
        <location evidence="2">Centrosome</location>
    </subcellularLocation>
    <subcellularLocation>
        <location evidence="3">Cytoplasm</location>
        <location evidence="3">Cytosol</location>
    </subcellularLocation>
    <subcellularLocation>
        <location evidence="1">Nucleus</location>
    </subcellularLocation>
</comment>
<dbReference type="Pfam" id="PF06221">
    <property type="entry name" value="zf-C2HC5"/>
    <property type="match status" value="1"/>
</dbReference>
<comment type="function">
    <text evidence="16">Transcription coactivator which associates with nuclear receptors, transcriptional coactivators including EP300, CREBBP and NCOA1, and basal transcription factors like TBP and TFIIA to facilitate nuclear receptors-mediated transcription. May thereby play an important role in establishing distinct coactivator complexes under different cellular conditions. Plays a role in thyroid hormone receptor and estrogen receptor transactivation. Also involved in androgen receptor transactivation. Plays a pivotal role in the transactivation of NF-kappa-B, SRF and AP1. Acts as a mediator of transrepression between nuclear receptor and either AP1 or NF-kappa-B. May play a role in the development of neuromuscular junction. May play a role in late myogenic differentiation. Also functions as part of the RQC trigger (RQT) complex that activates the ribosome quality control (RQC) pathway, a pathway that degrades nascent peptide chains during problematic translation.</text>
</comment>
<keyword evidence="15" id="KW-0539">Nucleus</keyword>
<evidence type="ECO:0000256" key="16">
    <source>
        <dbReference type="ARBA" id="ARBA00055901"/>
    </source>
</evidence>
<dbReference type="GO" id="GO:0005813">
    <property type="term" value="C:centrosome"/>
    <property type="evidence" value="ECO:0007669"/>
    <property type="project" value="UniProtKB-SubCell"/>
</dbReference>
<evidence type="ECO:0000256" key="5">
    <source>
        <dbReference type="ARBA" id="ARBA00022499"/>
    </source>
</evidence>
<dbReference type="InterPro" id="IPR056994">
    <property type="entry name" value="TRI4_N"/>
</dbReference>
<evidence type="ECO:0000256" key="20">
    <source>
        <dbReference type="SAM" id="MobiDB-lite"/>
    </source>
</evidence>
<dbReference type="Ensembl" id="ENSMMOT00000002916.1">
    <property type="protein sequence ID" value="ENSMMOP00000002871.1"/>
    <property type="gene ID" value="ENSMMOG00000002315.1"/>
</dbReference>
<evidence type="ECO:0000256" key="1">
    <source>
        <dbReference type="ARBA" id="ARBA00004123"/>
    </source>
</evidence>
<dbReference type="CDD" id="cd06554">
    <property type="entry name" value="ASCH_ASC-1_like"/>
    <property type="match status" value="1"/>
</dbReference>
<dbReference type="Pfam" id="PF23134">
    <property type="entry name" value="TRIP4_3rd"/>
    <property type="match status" value="1"/>
</dbReference>
<evidence type="ECO:0000256" key="4">
    <source>
        <dbReference type="ARBA" id="ARBA00022490"/>
    </source>
</evidence>
<evidence type="ECO:0000256" key="8">
    <source>
        <dbReference type="ARBA" id="ARBA00022771"/>
    </source>
</evidence>
<evidence type="ECO:0000256" key="18">
    <source>
        <dbReference type="ARBA" id="ARBA00070627"/>
    </source>
</evidence>
<dbReference type="InterPro" id="IPR039128">
    <property type="entry name" value="TRIP4-like"/>
</dbReference>
<sequence>MSDALLQWCMDQLNHKFGLEACDDIVQYILSIEKAEEIEEYVGDLLQGTDGRKGHFINELILRWKKTQKQAADNTSLYLFKESADSQLMTKDTQKKSKRKGRNKQEAMTLSQTEPEPEPVKTPIDLMRAQENSGTSTTKKKTKFVNLYNKEGQDRLAVLLPGRYACDCLAQKHKLINNCISCGRIVCEQEGSGPCLFCGSLVCTKEEQEILQRDSNKSQKLRKKLMGDIGERDYLPHQEAQLKAGLEKAIQHKDKLLEYDKNSVRRTQVLDDESDYFATESNPWLSASEREKLRKQEEELRELRHASRRDMKITLDFAGRQVIDEGNNLNEYYSKLDETLKAMSIDSMPKSSMHSERQGGRQSIRELVNPSIKQSAPEWVDVGGSESYKRNEEKGKKLAQDKGREERSRLRLQDKELQEMSDGGWCLSMHQPWASLLVRGIKRVEGRTWYTSHRGRLWIAATAKKPTPQENAEVEAMYRHIYKKEPRFPKEYPTGCLLGCVNVTDCLSQEQFRQQFPGTCEESASPFVFICSHPQELVVKFPIKGKHKICKSFFFRIRGKYCG</sequence>
<dbReference type="GO" id="GO:0005829">
    <property type="term" value="C:cytosol"/>
    <property type="evidence" value="ECO:0007669"/>
    <property type="project" value="UniProtKB-SubCell"/>
</dbReference>
<dbReference type="GO" id="GO:0072344">
    <property type="term" value="P:rescue of stalled ribosome"/>
    <property type="evidence" value="ECO:0007669"/>
    <property type="project" value="InterPro"/>
</dbReference>
<dbReference type="InterPro" id="IPR009349">
    <property type="entry name" value="TRIP4/RQT4_C2HC5_Znf"/>
</dbReference>
<keyword evidence="10" id="KW-0832">Ubl conjugation</keyword>
<evidence type="ECO:0000256" key="19">
    <source>
        <dbReference type="ARBA" id="ARBA00075052"/>
    </source>
</evidence>
<evidence type="ECO:0000259" key="21">
    <source>
        <dbReference type="SMART" id="SM01022"/>
    </source>
</evidence>
<keyword evidence="12" id="KW-0805">Transcription regulation</keyword>
<dbReference type="InterPro" id="IPR015947">
    <property type="entry name" value="PUA-like_sf"/>
</dbReference>
<evidence type="ECO:0000256" key="14">
    <source>
        <dbReference type="ARBA" id="ARBA00023212"/>
    </source>
</evidence>
<reference evidence="22" key="2">
    <citation type="submission" date="2025-09" db="UniProtKB">
        <authorList>
            <consortium name="Ensembl"/>
        </authorList>
    </citation>
    <scope>IDENTIFICATION</scope>
</reference>
<dbReference type="OMA" id="EFNSYRH"/>
<keyword evidence="23" id="KW-1185">Reference proteome</keyword>
<keyword evidence="6" id="KW-0597">Phosphoprotein</keyword>
<comment type="subunit">
    <text evidence="17">Interacts with the thyroid hormone receptor/TR (via the ligand-binding domain); this interaction requires the presence of thyroid hormone. Interacts with the androgen receptor/AR; in an androgen, testosterone and dihydrotestosterone-dependent manner. Interacts with ESR1 (estrogen ligand-bound); competes with UFSP2. Interacts with UFSP2; competes with ligand-bound ESR1. Interacts with DDRGK1 and UFL1; the interaction with DDRGK1 is direct. Interacts with NCOA1. Interacts with EP300. Part of the ASC-1 complex, that contains TRIP4, ASCC1, ASCC2 and ASCC3. Identified in the RQT (ribosome quality control trigger) complex, that contains ASCC2, ASCC3 and TRIP4. Interacts with NEK6. Interacts with CSRP1. Interacts with ZCCHC4.</text>
</comment>
<evidence type="ECO:0000313" key="22">
    <source>
        <dbReference type="Ensembl" id="ENSMMOP00000002871.1"/>
    </source>
</evidence>
<dbReference type="Gene3D" id="2.30.130.30">
    <property type="entry name" value="Hypothetical protein"/>
    <property type="match status" value="1"/>
</dbReference>
<accession>A0A3Q3VML9</accession>
<reference evidence="22" key="1">
    <citation type="submission" date="2025-08" db="UniProtKB">
        <authorList>
            <consortium name="Ensembl"/>
        </authorList>
    </citation>
    <scope>IDENTIFICATION</scope>
</reference>
<dbReference type="InterPro" id="IPR007374">
    <property type="entry name" value="ASCH_domain"/>
</dbReference>
<dbReference type="GO" id="GO:0180022">
    <property type="term" value="C:RQC-trigger complex"/>
    <property type="evidence" value="ECO:0007669"/>
    <property type="project" value="InterPro"/>
</dbReference>
<evidence type="ECO:0000256" key="11">
    <source>
        <dbReference type="ARBA" id="ARBA00022990"/>
    </source>
</evidence>
<dbReference type="STRING" id="94237.ENSMMOP00000002871"/>
<organism evidence="22 23">
    <name type="scientific">Mola mola</name>
    <name type="common">Ocean sunfish</name>
    <name type="synonym">Tetraodon mola</name>
    <dbReference type="NCBI Taxonomy" id="94237"/>
    <lineage>
        <taxon>Eukaryota</taxon>
        <taxon>Metazoa</taxon>
        <taxon>Chordata</taxon>
        <taxon>Craniata</taxon>
        <taxon>Vertebrata</taxon>
        <taxon>Euteleostomi</taxon>
        <taxon>Actinopterygii</taxon>
        <taxon>Neopterygii</taxon>
        <taxon>Teleostei</taxon>
        <taxon>Neoteleostei</taxon>
        <taxon>Acanthomorphata</taxon>
        <taxon>Eupercaria</taxon>
        <taxon>Tetraodontiformes</taxon>
        <taxon>Molidae</taxon>
        <taxon>Mola</taxon>
    </lineage>
</organism>
<evidence type="ECO:0000313" key="23">
    <source>
        <dbReference type="Proteomes" id="UP000261620"/>
    </source>
</evidence>
<dbReference type="Proteomes" id="UP000261620">
    <property type="component" value="Unplaced"/>
</dbReference>
<keyword evidence="8" id="KW-0863">Zinc-finger</keyword>
<evidence type="ECO:0000256" key="6">
    <source>
        <dbReference type="ARBA" id="ARBA00022553"/>
    </source>
</evidence>
<dbReference type="Pfam" id="PF23135">
    <property type="entry name" value="TRI4_N"/>
    <property type="match status" value="1"/>
</dbReference>
<dbReference type="AlphaFoldDB" id="A0A3Q3VML9"/>
<dbReference type="Pfam" id="PF04266">
    <property type="entry name" value="ASCH"/>
    <property type="match status" value="1"/>
</dbReference>
<evidence type="ECO:0000256" key="2">
    <source>
        <dbReference type="ARBA" id="ARBA00004300"/>
    </source>
</evidence>
<feature type="region of interest" description="Disordered" evidence="20">
    <location>
        <begin position="89"/>
        <end position="120"/>
    </location>
</feature>
<dbReference type="SMART" id="SM01022">
    <property type="entry name" value="ASCH"/>
    <property type="match status" value="1"/>
</dbReference>
<dbReference type="FunFam" id="2.30.130.30:FF:000004">
    <property type="entry name" value="Activating signal cointegrator 1"/>
    <property type="match status" value="1"/>
</dbReference>
<name>A0A3Q3VML9_MOLML</name>
<dbReference type="GO" id="GO:0005634">
    <property type="term" value="C:nucleus"/>
    <property type="evidence" value="ECO:0007669"/>
    <property type="project" value="UniProtKB-SubCell"/>
</dbReference>
<dbReference type="SUPFAM" id="SSF88697">
    <property type="entry name" value="PUA domain-like"/>
    <property type="match status" value="1"/>
</dbReference>
<feature type="domain" description="ASCH" evidence="21">
    <location>
        <begin position="427"/>
        <end position="529"/>
    </location>
</feature>
<evidence type="ECO:0000256" key="17">
    <source>
        <dbReference type="ARBA" id="ARBA00065803"/>
    </source>
</evidence>
<keyword evidence="9" id="KW-0862">Zinc</keyword>
<dbReference type="PANTHER" id="PTHR12963">
    <property type="entry name" value="THYROID RECEPTOR INTERACTING PROTEIN RELATED"/>
    <property type="match status" value="1"/>
</dbReference>
<evidence type="ECO:0000256" key="3">
    <source>
        <dbReference type="ARBA" id="ARBA00004514"/>
    </source>
</evidence>
<feature type="region of interest" description="Disordered" evidence="20">
    <location>
        <begin position="375"/>
        <end position="414"/>
    </location>
</feature>
<dbReference type="PANTHER" id="PTHR12963:SF4">
    <property type="entry name" value="ACTIVATING SIGNAL COINTEGRATOR 1"/>
    <property type="match status" value="1"/>
</dbReference>
<feature type="compositionally biased region" description="Basic and acidic residues" evidence="20">
    <location>
        <begin position="387"/>
        <end position="414"/>
    </location>
</feature>
<evidence type="ECO:0000256" key="10">
    <source>
        <dbReference type="ARBA" id="ARBA00022843"/>
    </source>
</evidence>
<evidence type="ECO:0000256" key="12">
    <source>
        <dbReference type="ARBA" id="ARBA00023015"/>
    </source>
</evidence>
<keyword evidence="13" id="KW-0804">Transcription</keyword>
<dbReference type="GO" id="GO:0008270">
    <property type="term" value="F:zinc ion binding"/>
    <property type="evidence" value="ECO:0007669"/>
    <property type="project" value="UniProtKB-KW"/>
</dbReference>
<keyword evidence="7" id="KW-0479">Metal-binding</keyword>
<keyword evidence="11" id="KW-0007">Acetylation</keyword>
<proteinExistence type="predicted"/>
<evidence type="ECO:0000256" key="7">
    <source>
        <dbReference type="ARBA" id="ARBA00022723"/>
    </source>
</evidence>
<evidence type="ECO:0000256" key="9">
    <source>
        <dbReference type="ARBA" id="ARBA00022833"/>
    </source>
</evidence>
<keyword evidence="4" id="KW-0963">Cytoplasm</keyword>
<evidence type="ECO:0000256" key="13">
    <source>
        <dbReference type="ARBA" id="ARBA00023163"/>
    </source>
</evidence>
<protein>
    <recommendedName>
        <fullName evidence="18">Activating signal cointegrator 1</fullName>
    </recommendedName>
    <alternativeName>
        <fullName evidence="19">Thyroid receptor-interacting protein 4</fullName>
    </alternativeName>
</protein>
<evidence type="ECO:0000256" key="15">
    <source>
        <dbReference type="ARBA" id="ARBA00023242"/>
    </source>
</evidence>